<reference evidence="6 7" key="1">
    <citation type="submission" date="2016-05" db="EMBL/GenBank/DDBJ databases">
        <title>Niabella ginsenosidivorans BS26 whole genome sequencing.</title>
        <authorList>
            <person name="Im W.T."/>
            <person name="Siddiqi M.Z."/>
        </authorList>
    </citation>
    <scope>NUCLEOTIDE SEQUENCE [LARGE SCALE GENOMIC DNA]</scope>
    <source>
        <strain evidence="6 7">BS26</strain>
    </source>
</reference>
<evidence type="ECO:0000313" key="6">
    <source>
        <dbReference type="EMBL" id="ANH83526.1"/>
    </source>
</evidence>
<evidence type="ECO:0000256" key="1">
    <source>
        <dbReference type="ARBA" id="ARBA00006739"/>
    </source>
</evidence>
<comment type="similarity">
    <text evidence="1">Belongs to the glycosyltransferase 2 family.</text>
</comment>
<keyword evidence="3" id="KW-0808">Transferase</keyword>
<feature type="transmembrane region" description="Helical" evidence="4">
    <location>
        <begin position="296"/>
        <end position="317"/>
    </location>
</feature>
<dbReference type="AlphaFoldDB" id="A0A1A9I7D3"/>
<keyword evidence="4" id="KW-0812">Transmembrane</keyword>
<dbReference type="PANTHER" id="PTHR43630:SF1">
    <property type="entry name" value="POLY-BETA-1,6-N-ACETYL-D-GLUCOSAMINE SYNTHASE"/>
    <property type="match status" value="1"/>
</dbReference>
<feature type="domain" description="Glycosyltransferase 2-like" evidence="5">
    <location>
        <begin position="48"/>
        <end position="224"/>
    </location>
</feature>
<organism evidence="6 7">
    <name type="scientific">Niabella ginsenosidivorans</name>
    <dbReference type="NCBI Taxonomy" id="1176587"/>
    <lineage>
        <taxon>Bacteria</taxon>
        <taxon>Pseudomonadati</taxon>
        <taxon>Bacteroidota</taxon>
        <taxon>Chitinophagia</taxon>
        <taxon>Chitinophagales</taxon>
        <taxon>Chitinophagaceae</taxon>
        <taxon>Niabella</taxon>
    </lineage>
</organism>
<feature type="transmembrane region" description="Helical" evidence="4">
    <location>
        <begin position="6"/>
        <end position="25"/>
    </location>
</feature>
<feature type="transmembrane region" description="Helical" evidence="4">
    <location>
        <begin position="354"/>
        <end position="375"/>
    </location>
</feature>
<dbReference type="PANTHER" id="PTHR43630">
    <property type="entry name" value="POLY-BETA-1,6-N-ACETYL-D-GLUCOSAMINE SYNTHASE"/>
    <property type="match status" value="1"/>
</dbReference>
<dbReference type="Proteomes" id="UP000077667">
    <property type="component" value="Chromosome"/>
</dbReference>
<name>A0A1A9I7D3_9BACT</name>
<gene>
    <name evidence="6" type="ORF">A8C56_23380</name>
</gene>
<dbReference type="KEGG" id="nia:A8C56_23380"/>
<keyword evidence="4" id="KW-0472">Membrane</keyword>
<evidence type="ECO:0000313" key="7">
    <source>
        <dbReference type="Proteomes" id="UP000077667"/>
    </source>
</evidence>
<dbReference type="Pfam" id="PF00535">
    <property type="entry name" value="Glycos_transf_2"/>
    <property type="match status" value="1"/>
</dbReference>
<keyword evidence="4" id="KW-1133">Transmembrane helix</keyword>
<dbReference type="InterPro" id="IPR001173">
    <property type="entry name" value="Glyco_trans_2-like"/>
</dbReference>
<evidence type="ECO:0000259" key="5">
    <source>
        <dbReference type="Pfam" id="PF00535"/>
    </source>
</evidence>
<proteinExistence type="inferred from homology"/>
<accession>A0A1A9I7D3</accession>
<dbReference type="EMBL" id="CP015772">
    <property type="protein sequence ID" value="ANH83526.1"/>
    <property type="molecule type" value="Genomic_DNA"/>
</dbReference>
<evidence type="ECO:0000256" key="4">
    <source>
        <dbReference type="SAM" id="Phobius"/>
    </source>
</evidence>
<keyword evidence="7" id="KW-1185">Reference proteome</keyword>
<keyword evidence="2" id="KW-0328">Glycosyltransferase</keyword>
<dbReference type="STRING" id="1176587.A8C56_23380"/>
<dbReference type="InterPro" id="IPR029044">
    <property type="entry name" value="Nucleotide-diphossugar_trans"/>
</dbReference>
<evidence type="ECO:0000256" key="2">
    <source>
        <dbReference type="ARBA" id="ARBA00022676"/>
    </source>
</evidence>
<evidence type="ECO:0000256" key="3">
    <source>
        <dbReference type="ARBA" id="ARBA00022679"/>
    </source>
</evidence>
<sequence length="389" mass="44888">MLPMWLIGIIFILLIAYGILIRFYTKSWKQMPEQITGKEAMDDAPTFSVIIPARNEATTILPLLESIKKQSYLLEYVEIIVIDDHSEDHTAALVQKFRAENQGRLTVRLISLKEDALNSYKKKAIETGIAAAKKEWIVCTDADCTVPVQWLQSYAERIRKAGPVFIAAPVSLIPTPTSVKKHRLLYIFQTLDFLTLQGITGASVYKNVHTMCNGANLAYKRDTFYEVNGFKGIDTIASGDDMLLMHKIWKRHPQKIQYLKSKEAIVETAAAATWRAFINQRIRWASKATRYEDKRIFGVLLLVYLFNCSFLLLLVMSFFNVCYFYAFFWFWIAKTFTELPFITSVASFFDKRQLLRYFFIFQPLHIGYTILAGFLGSFGKYEWKGRVVK</sequence>
<dbReference type="SUPFAM" id="SSF53448">
    <property type="entry name" value="Nucleotide-diphospho-sugar transferases"/>
    <property type="match status" value="1"/>
</dbReference>
<protein>
    <recommendedName>
        <fullName evidence="5">Glycosyltransferase 2-like domain-containing protein</fullName>
    </recommendedName>
</protein>
<dbReference type="GO" id="GO:0016757">
    <property type="term" value="F:glycosyltransferase activity"/>
    <property type="evidence" value="ECO:0007669"/>
    <property type="project" value="UniProtKB-KW"/>
</dbReference>
<dbReference type="Gene3D" id="3.90.550.10">
    <property type="entry name" value="Spore Coat Polysaccharide Biosynthesis Protein SpsA, Chain A"/>
    <property type="match status" value="1"/>
</dbReference>
<feature type="transmembrane region" description="Helical" evidence="4">
    <location>
        <begin position="323"/>
        <end position="342"/>
    </location>
</feature>